<dbReference type="InterPro" id="IPR005119">
    <property type="entry name" value="LysR_subst-bd"/>
</dbReference>
<evidence type="ECO:0000313" key="6">
    <source>
        <dbReference type="EMBL" id="MFL9886475.1"/>
    </source>
</evidence>
<evidence type="ECO:0000313" key="7">
    <source>
        <dbReference type="Proteomes" id="UP001629249"/>
    </source>
</evidence>
<dbReference type="SUPFAM" id="SSF53850">
    <property type="entry name" value="Periplasmic binding protein-like II"/>
    <property type="match status" value="1"/>
</dbReference>
<evidence type="ECO:0000259" key="5">
    <source>
        <dbReference type="PROSITE" id="PS50931"/>
    </source>
</evidence>
<dbReference type="PROSITE" id="PS50931">
    <property type="entry name" value="HTH_LYSR"/>
    <property type="match status" value="1"/>
</dbReference>
<proteinExistence type="inferred from homology"/>
<keyword evidence="7" id="KW-1185">Reference proteome</keyword>
<dbReference type="RefSeq" id="WP_408331206.1">
    <property type="nucleotide sequence ID" value="NZ_JAQQFH010000019.1"/>
</dbReference>
<dbReference type="Pfam" id="PF00126">
    <property type="entry name" value="HTH_1"/>
    <property type="match status" value="1"/>
</dbReference>
<dbReference type="InterPro" id="IPR036390">
    <property type="entry name" value="WH_DNA-bd_sf"/>
</dbReference>
<protein>
    <submittedName>
        <fullName evidence="6">LysR family transcriptional regulator</fullName>
    </submittedName>
</protein>
<evidence type="ECO:0000256" key="3">
    <source>
        <dbReference type="ARBA" id="ARBA00023125"/>
    </source>
</evidence>
<dbReference type="Pfam" id="PF03466">
    <property type="entry name" value="LysR_substrate"/>
    <property type="match status" value="1"/>
</dbReference>
<dbReference type="InterPro" id="IPR036388">
    <property type="entry name" value="WH-like_DNA-bd_sf"/>
</dbReference>
<reference evidence="6 7" key="1">
    <citation type="journal article" date="2024" name="Chem. Sci.">
        <title>Discovery of megapolipeptins by genome mining of a Burkholderiales bacteria collection.</title>
        <authorList>
            <person name="Paulo B.S."/>
            <person name="Recchia M.J.J."/>
            <person name="Lee S."/>
            <person name="Fergusson C.H."/>
            <person name="Romanowski S.B."/>
            <person name="Hernandez A."/>
            <person name="Krull N."/>
            <person name="Liu D.Y."/>
            <person name="Cavanagh H."/>
            <person name="Bos A."/>
            <person name="Gray C.A."/>
            <person name="Murphy B.T."/>
            <person name="Linington R.G."/>
            <person name="Eustaquio A.S."/>
        </authorList>
    </citation>
    <scope>NUCLEOTIDE SEQUENCE [LARGE SCALE GENOMIC DNA]</scope>
    <source>
        <strain evidence="6 7">RL16-012-BIC-B</strain>
    </source>
</reference>
<dbReference type="PANTHER" id="PTHR30126:SF40">
    <property type="entry name" value="HTH-TYPE TRANSCRIPTIONAL REGULATOR GLTR"/>
    <property type="match status" value="1"/>
</dbReference>
<dbReference type="PRINTS" id="PR00039">
    <property type="entry name" value="HTHLYSR"/>
</dbReference>
<dbReference type="InterPro" id="IPR000847">
    <property type="entry name" value="LysR_HTH_N"/>
</dbReference>
<dbReference type="Proteomes" id="UP001629249">
    <property type="component" value="Unassembled WGS sequence"/>
</dbReference>
<gene>
    <name evidence="6" type="ORF">PQR66_25770</name>
</gene>
<keyword evidence="4" id="KW-0804">Transcription</keyword>
<name>A0ABW8ZV02_9BURK</name>
<evidence type="ECO:0000256" key="2">
    <source>
        <dbReference type="ARBA" id="ARBA00023015"/>
    </source>
</evidence>
<accession>A0ABW8ZV02</accession>
<dbReference type="Gene3D" id="1.10.10.10">
    <property type="entry name" value="Winged helix-like DNA-binding domain superfamily/Winged helix DNA-binding domain"/>
    <property type="match status" value="1"/>
</dbReference>
<dbReference type="SUPFAM" id="SSF46785">
    <property type="entry name" value="Winged helix' DNA-binding domain"/>
    <property type="match status" value="1"/>
</dbReference>
<evidence type="ECO:0000256" key="1">
    <source>
        <dbReference type="ARBA" id="ARBA00009437"/>
    </source>
</evidence>
<evidence type="ECO:0000256" key="4">
    <source>
        <dbReference type="ARBA" id="ARBA00023163"/>
    </source>
</evidence>
<dbReference type="PANTHER" id="PTHR30126">
    <property type="entry name" value="HTH-TYPE TRANSCRIPTIONAL REGULATOR"/>
    <property type="match status" value="1"/>
</dbReference>
<dbReference type="CDD" id="cd05466">
    <property type="entry name" value="PBP2_LTTR_substrate"/>
    <property type="match status" value="1"/>
</dbReference>
<organism evidence="6 7">
    <name type="scientific">Paraburkholderia agricolaris</name>
    <dbReference type="NCBI Taxonomy" id="2152888"/>
    <lineage>
        <taxon>Bacteria</taxon>
        <taxon>Pseudomonadati</taxon>
        <taxon>Pseudomonadota</taxon>
        <taxon>Betaproteobacteria</taxon>
        <taxon>Burkholderiales</taxon>
        <taxon>Burkholderiaceae</taxon>
        <taxon>Paraburkholderia</taxon>
    </lineage>
</organism>
<sequence length="299" mass="33195">MNITLKQIEAFYWTAKLGSFSAASSHLHTTQSAISKRVAELESALATTLFDRSQKMPALTSKGRALVNHAEEMLELTANTISAVQGEDFFSGRICIGVTELCALTWLPTFIAVLRERHPRLIVEPHVDAGRNLFDRLEDNSLDLVVLPGDKHWNKRYRAIFATTVKIAWMASPLLNVPGRTLPVQKLSEYPLLMQSTTSSVSQRYDDWLEDNGVSPKRALRTTSLPVLGQLTLAGLGISALPLEYYQAEVMARRLQVVKTRPVTPSADYYIVHRAEAADRGIDEIAKLVKASCNFARSA</sequence>
<dbReference type="Gene3D" id="3.40.190.10">
    <property type="entry name" value="Periplasmic binding protein-like II"/>
    <property type="match status" value="2"/>
</dbReference>
<comment type="caution">
    <text evidence="6">The sequence shown here is derived from an EMBL/GenBank/DDBJ whole genome shotgun (WGS) entry which is preliminary data.</text>
</comment>
<dbReference type="EMBL" id="JAQQFN010000021">
    <property type="protein sequence ID" value="MFL9886475.1"/>
    <property type="molecule type" value="Genomic_DNA"/>
</dbReference>
<feature type="domain" description="HTH lysR-type" evidence="5">
    <location>
        <begin position="3"/>
        <end position="60"/>
    </location>
</feature>
<keyword evidence="3" id="KW-0238">DNA-binding</keyword>
<comment type="similarity">
    <text evidence="1">Belongs to the LysR transcriptional regulatory family.</text>
</comment>
<keyword evidence="2" id="KW-0805">Transcription regulation</keyword>